<proteinExistence type="predicted"/>
<reference evidence="2 3" key="1">
    <citation type="submission" date="2024-05" db="EMBL/GenBank/DDBJ databases">
        <title>Microbispora sp.ZYX-F-249.</title>
        <authorList>
            <person name="Xie H."/>
        </authorList>
    </citation>
    <scope>NUCLEOTIDE SEQUENCE [LARGE SCALE GENOMIC DNA]</scope>
    <source>
        <strain evidence="2 3">ZYX-F-249</strain>
    </source>
</reference>
<evidence type="ECO:0000256" key="1">
    <source>
        <dbReference type="SAM" id="SignalP"/>
    </source>
</evidence>
<evidence type="ECO:0000313" key="3">
    <source>
        <dbReference type="Proteomes" id="UP001447516"/>
    </source>
</evidence>
<feature type="chain" id="PRO_5047378475" evidence="1">
    <location>
        <begin position="34"/>
        <end position="190"/>
    </location>
</feature>
<gene>
    <name evidence="2" type="ORF">AAH991_09530</name>
</gene>
<sequence length="190" mass="19080">MTNTAARLGRPVAVAVAVLAMGVAPVGATSASAAPSAPVSAAVNAAGSASGGAAGRLGPYGYGGVTLGMSAKQAQKTRRVVKKFGGGGGCSGWDLRAHPTGADGAGLFISKKRGVAVIFAPRGVRTPEGIGIGSTRRQVEKAYPHLRTAASGYPVTTVPGNRRADYVFLLSRGGKVYQLALSLKTQDCVN</sequence>
<keyword evidence="3" id="KW-1185">Reference proteome</keyword>
<name>A0ABV0AMB9_9ACTN</name>
<accession>A0ABV0AMB9</accession>
<evidence type="ECO:0000313" key="2">
    <source>
        <dbReference type="EMBL" id="MEN3535337.1"/>
    </source>
</evidence>
<protein>
    <submittedName>
        <fullName evidence="2">Uncharacterized protein</fullName>
    </submittedName>
</protein>
<organism evidence="2 3">
    <name type="scientific">Microbispora maris</name>
    <dbReference type="NCBI Taxonomy" id="3144104"/>
    <lineage>
        <taxon>Bacteria</taxon>
        <taxon>Bacillati</taxon>
        <taxon>Actinomycetota</taxon>
        <taxon>Actinomycetes</taxon>
        <taxon>Streptosporangiales</taxon>
        <taxon>Streptosporangiaceae</taxon>
        <taxon>Microbispora</taxon>
    </lineage>
</organism>
<dbReference type="Proteomes" id="UP001447516">
    <property type="component" value="Unassembled WGS sequence"/>
</dbReference>
<keyword evidence="1" id="KW-0732">Signal</keyword>
<feature type="signal peptide" evidence="1">
    <location>
        <begin position="1"/>
        <end position="33"/>
    </location>
</feature>
<dbReference type="EMBL" id="JBDJAW010000005">
    <property type="protein sequence ID" value="MEN3535337.1"/>
    <property type="molecule type" value="Genomic_DNA"/>
</dbReference>
<comment type="caution">
    <text evidence="2">The sequence shown here is derived from an EMBL/GenBank/DDBJ whole genome shotgun (WGS) entry which is preliminary data.</text>
</comment>
<dbReference type="RefSeq" id="WP_346225394.1">
    <property type="nucleotide sequence ID" value="NZ_JBDJAW010000005.1"/>
</dbReference>